<gene>
    <name evidence="2" type="ORF">NDU88_005059</name>
</gene>
<feature type="compositionally biased region" description="Polar residues" evidence="1">
    <location>
        <begin position="92"/>
        <end position="103"/>
    </location>
</feature>
<keyword evidence="3" id="KW-1185">Reference proteome</keyword>
<sequence length="110" mass="11230">MSRGTHQQPPPGATAPTGPSSSGSRYLFIATEPQLTSPTAATTGAAVSLLHAVLRRAAPRPLEQKESSGRLDRAPQLTTPTPFRTLDGPTNGPASATPNTSGKCLSALIG</sequence>
<dbReference type="AlphaFoldDB" id="A0AAV7SKM4"/>
<evidence type="ECO:0000313" key="2">
    <source>
        <dbReference type="EMBL" id="KAJ1164624.1"/>
    </source>
</evidence>
<reference evidence="2" key="1">
    <citation type="journal article" date="2022" name="bioRxiv">
        <title>Sequencing and chromosome-scale assembly of the giantPleurodeles waltlgenome.</title>
        <authorList>
            <person name="Brown T."/>
            <person name="Elewa A."/>
            <person name="Iarovenko S."/>
            <person name="Subramanian E."/>
            <person name="Araus A.J."/>
            <person name="Petzold A."/>
            <person name="Susuki M."/>
            <person name="Suzuki K.-i.T."/>
            <person name="Hayashi T."/>
            <person name="Toyoda A."/>
            <person name="Oliveira C."/>
            <person name="Osipova E."/>
            <person name="Leigh N.D."/>
            <person name="Simon A."/>
            <person name="Yun M.H."/>
        </authorList>
    </citation>
    <scope>NUCLEOTIDE SEQUENCE</scope>
    <source>
        <strain evidence="2">20211129_DDA</strain>
        <tissue evidence="2">Liver</tissue>
    </source>
</reference>
<feature type="compositionally biased region" description="Low complexity" evidence="1">
    <location>
        <begin position="14"/>
        <end position="24"/>
    </location>
</feature>
<proteinExistence type="predicted"/>
<dbReference type="EMBL" id="JANPWB010000008">
    <property type="protein sequence ID" value="KAJ1164624.1"/>
    <property type="molecule type" value="Genomic_DNA"/>
</dbReference>
<feature type="region of interest" description="Disordered" evidence="1">
    <location>
        <begin position="58"/>
        <end position="110"/>
    </location>
</feature>
<comment type="caution">
    <text evidence="2">The sequence shown here is derived from an EMBL/GenBank/DDBJ whole genome shotgun (WGS) entry which is preliminary data.</text>
</comment>
<feature type="region of interest" description="Disordered" evidence="1">
    <location>
        <begin position="1"/>
        <end position="41"/>
    </location>
</feature>
<evidence type="ECO:0000313" key="3">
    <source>
        <dbReference type="Proteomes" id="UP001066276"/>
    </source>
</evidence>
<organism evidence="2 3">
    <name type="scientific">Pleurodeles waltl</name>
    <name type="common">Iberian ribbed newt</name>
    <dbReference type="NCBI Taxonomy" id="8319"/>
    <lineage>
        <taxon>Eukaryota</taxon>
        <taxon>Metazoa</taxon>
        <taxon>Chordata</taxon>
        <taxon>Craniata</taxon>
        <taxon>Vertebrata</taxon>
        <taxon>Euteleostomi</taxon>
        <taxon>Amphibia</taxon>
        <taxon>Batrachia</taxon>
        <taxon>Caudata</taxon>
        <taxon>Salamandroidea</taxon>
        <taxon>Salamandridae</taxon>
        <taxon>Pleurodelinae</taxon>
        <taxon>Pleurodeles</taxon>
    </lineage>
</organism>
<name>A0AAV7SKM4_PLEWA</name>
<dbReference type="Proteomes" id="UP001066276">
    <property type="component" value="Chromosome 4_2"/>
</dbReference>
<feature type="compositionally biased region" description="Basic and acidic residues" evidence="1">
    <location>
        <begin position="62"/>
        <end position="73"/>
    </location>
</feature>
<evidence type="ECO:0000256" key="1">
    <source>
        <dbReference type="SAM" id="MobiDB-lite"/>
    </source>
</evidence>
<accession>A0AAV7SKM4</accession>
<protein>
    <submittedName>
        <fullName evidence="2">Uncharacterized protein</fullName>
    </submittedName>
</protein>